<accession>A0A1K0G639</accession>
<dbReference type="CDD" id="cd14854">
    <property type="entry name" value="TRAPPC2L"/>
    <property type="match status" value="1"/>
</dbReference>
<evidence type="ECO:0000256" key="1">
    <source>
        <dbReference type="ARBA" id="ARBA00006626"/>
    </source>
</evidence>
<dbReference type="AlphaFoldDB" id="A0A1K0G639"/>
<feature type="region of interest" description="Disordered" evidence="3">
    <location>
        <begin position="128"/>
        <end position="155"/>
    </location>
</feature>
<dbReference type="InterPro" id="IPR006722">
    <property type="entry name" value="Sedlin"/>
</dbReference>
<name>A0A1K0G639_9BASI</name>
<feature type="compositionally biased region" description="Basic and acidic residues" evidence="3">
    <location>
        <begin position="141"/>
        <end position="151"/>
    </location>
</feature>
<proteinExistence type="inferred from homology"/>
<sequence length="201" mass="22320">MSASAPRIQALAIISPRSGPIYVRQFGKSPSDPTAADLRYHYFAHSALDVMDERISSQTRTTEQYLGLLYTLEDLAVYGFQTCTRLRFLLMLQLSDHAVRDIDMLTLFRAVHTVYLRWSADPFHSLPPSNFAGKEEEGETGPEREQKELEQRQGMNVPVNCRQIKSAAFDAKIERIVFGSSKTAAGAPRGTTNAAPVVAGK</sequence>
<dbReference type="Pfam" id="PF04628">
    <property type="entry name" value="Sedlin_N"/>
    <property type="match status" value="1"/>
</dbReference>
<dbReference type="Proteomes" id="UP000179920">
    <property type="component" value="Chromosome IX"/>
</dbReference>
<dbReference type="GO" id="GO:0005737">
    <property type="term" value="C:cytoplasm"/>
    <property type="evidence" value="ECO:0007669"/>
    <property type="project" value="GOC"/>
</dbReference>
<dbReference type="SUPFAM" id="SSF64356">
    <property type="entry name" value="SNARE-like"/>
    <property type="match status" value="1"/>
</dbReference>
<evidence type="ECO:0000256" key="3">
    <source>
        <dbReference type="SAM" id="MobiDB-lite"/>
    </source>
</evidence>
<comment type="similarity">
    <text evidence="1">Belongs to the TRAPP small subunits family. Sedlin subfamily.</text>
</comment>
<gene>
    <name evidence="4" type="ORF">UBRO_03538</name>
</gene>
<dbReference type="GO" id="GO:0006888">
    <property type="term" value="P:endoplasmic reticulum to Golgi vesicle-mediated transport"/>
    <property type="evidence" value="ECO:0007669"/>
    <property type="project" value="InterPro"/>
</dbReference>
<evidence type="ECO:0000313" key="4">
    <source>
        <dbReference type="EMBL" id="SAM83008.1"/>
    </source>
</evidence>
<evidence type="ECO:0000313" key="5">
    <source>
        <dbReference type="Proteomes" id="UP000179920"/>
    </source>
</evidence>
<dbReference type="PANTHER" id="PTHR12403">
    <property type="entry name" value="TRAFFICKING PROTEIN PARTICLE COMPLEX SUBUNIT 2"/>
    <property type="match status" value="1"/>
</dbReference>
<protein>
    <recommendedName>
        <fullName evidence="2">Trafficking protein particle complex subunit 2-like protein</fullName>
    </recommendedName>
</protein>
<reference evidence="5" key="1">
    <citation type="submission" date="2016-04" db="EMBL/GenBank/DDBJ databases">
        <authorList>
            <person name="Guldener U."/>
            <person name="Guldener U."/>
        </authorList>
    </citation>
    <scope>NUCLEOTIDE SEQUENCE [LARGE SCALE GENOMIC DNA]</scope>
    <source>
        <strain evidence="5">UB2112</strain>
    </source>
</reference>
<dbReference type="InterPro" id="IPR011012">
    <property type="entry name" value="Longin-like_dom_sf"/>
</dbReference>
<organism evidence="4 5">
    <name type="scientific">Ustilago bromivora</name>
    <dbReference type="NCBI Taxonomy" id="307758"/>
    <lineage>
        <taxon>Eukaryota</taxon>
        <taxon>Fungi</taxon>
        <taxon>Dikarya</taxon>
        <taxon>Basidiomycota</taxon>
        <taxon>Ustilaginomycotina</taxon>
        <taxon>Ustilaginomycetes</taxon>
        <taxon>Ustilaginales</taxon>
        <taxon>Ustilaginaceae</taxon>
        <taxon>Ustilago</taxon>
    </lineage>
</organism>
<dbReference type="InterPro" id="IPR044760">
    <property type="entry name" value="TRAPPC2L"/>
</dbReference>
<dbReference type="OrthoDB" id="18320at2759"/>
<dbReference type="Gene3D" id="3.30.450.70">
    <property type="match status" value="1"/>
</dbReference>
<dbReference type="EMBL" id="LT558125">
    <property type="protein sequence ID" value="SAM83008.1"/>
    <property type="molecule type" value="Genomic_DNA"/>
</dbReference>
<evidence type="ECO:0000256" key="2">
    <source>
        <dbReference type="ARBA" id="ARBA00024408"/>
    </source>
</evidence>